<gene>
    <name evidence="11" type="ORF">PLOB_00014716</name>
</gene>
<dbReference type="InterPro" id="IPR011598">
    <property type="entry name" value="bHLH_dom"/>
</dbReference>
<keyword evidence="4" id="KW-0238">DNA-binding</keyword>
<keyword evidence="2" id="KW-0805">Transcription regulation</keyword>
<dbReference type="InterPro" id="IPR000014">
    <property type="entry name" value="PAS"/>
</dbReference>
<keyword evidence="6" id="KW-0539">Nucleus</keyword>
<keyword evidence="5" id="KW-0804">Transcription</keyword>
<feature type="coiled-coil region" evidence="7">
    <location>
        <begin position="495"/>
        <end position="546"/>
    </location>
</feature>
<dbReference type="PANTHER" id="PTHR46055">
    <property type="entry name" value="CIRCADIAN LOCOMOTER OUTPUT CYCLES PROTEIN KAPUT"/>
    <property type="match status" value="1"/>
</dbReference>
<dbReference type="InterPro" id="IPR047230">
    <property type="entry name" value="CLOCK-like"/>
</dbReference>
<feature type="region of interest" description="Disordered" evidence="8">
    <location>
        <begin position="417"/>
        <end position="454"/>
    </location>
</feature>
<organism evidence="11 12">
    <name type="scientific">Porites lobata</name>
    <dbReference type="NCBI Taxonomy" id="104759"/>
    <lineage>
        <taxon>Eukaryota</taxon>
        <taxon>Metazoa</taxon>
        <taxon>Cnidaria</taxon>
        <taxon>Anthozoa</taxon>
        <taxon>Hexacorallia</taxon>
        <taxon>Scleractinia</taxon>
        <taxon>Fungiina</taxon>
        <taxon>Poritidae</taxon>
        <taxon>Porites</taxon>
    </lineage>
</organism>
<dbReference type="InterPro" id="IPR013655">
    <property type="entry name" value="PAS_fold_3"/>
</dbReference>
<evidence type="ECO:0000256" key="1">
    <source>
        <dbReference type="ARBA" id="ARBA00022737"/>
    </source>
</evidence>
<comment type="caution">
    <text evidence="11">The sequence shown here is derived from an EMBL/GenBank/DDBJ whole genome shotgun (WGS) entry which is preliminary data.</text>
</comment>
<dbReference type="Gene3D" id="4.10.280.10">
    <property type="entry name" value="Helix-loop-helix DNA-binding domain"/>
    <property type="match status" value="1"/>
</dbReference>
<dbReference type="PROSITE" id="PS50112">
    <property type="entry name" value="PAS"/>
    <property type="match status" value="2"/>
</dbReference>
<keyword evidence="3" id="KW-0090">Biological rhythms</keyword>
<dbReference type="PRINTS" id="PR00785">
    <property type="entry name" value="NCTRNSLOCATR"/>
</dbReference>
<reference evidence="11 12" key="1">
    <citation type="submission" date="2022-05" db="EMBL/GenBank/DDBJ databases">
        <authorList>
            <consortium name="Genoscope - CEA"/>
            <person name="William W."/>
        </authorList>
    </citation>
    <scope>NUCLEOTIDE SEQUENCE [LARGE SCALE GENOMIC DNA]</scope>
</reference>
<dbReference type="Gene3D" id="3.30.450.20">
    <property type="entry name" value="PAS domain"/>
    <property type="match status" value="2"/>
</dbReference>
<keyword evidence="1" id="KW-0677">Repeat</keyword>
<dbReference type="SUPFAM" id="SSF55785">
    <property type="entry name" value="PYP-like sensor domain (PAS domain)"/>
    <property type="match status" value="2"/>
</dbReference>
<dbReference type="InterPro" id="IPR035965">
    <property type="entry name" value="PAS-like_dom_sf"/>
</dbReference>
<dbReference type="PANTHER" id="PTHR46055:SF3">
    <property type="entry name" value="CIRCADIAN LOCOMOTER OUTPUT CYCLES PROTEIN KAPUT"/>
    <property type="match status" value="1"/>
</dbReference>
<evidence type="ECO:0000256" key="5">
    <source>
        <dbReference type="ARBA" id="ARBA00023163"/>
    </source>
</evidence>
<evidence type="ECO:0000313" key="11">
    <source>
        <dbReference type="EMBL" id="CAH3174279.1"/>
    </source>
</evidence>
<dbReference type="SUPFAM" id="SSF47459">
    <property type="entry name" value="HLH, helix-loop-helix DNA-binding domain"/>
    <property type="match status" value="1"/>
</dbReference>
<dbReference type="Pfam" id="PF00010">
    <property type="entry name" value="HLH"/>
    <property type="match status" value="1"/>
</dbReference>
<feature type="compositionally biased region" description="Basic and acidic residues" evidence="8">
    <location>
        <begin position="20"/>
        <end position="36"/>
    </location>
</feature>
<feature type="domain" description="BHLH" evidence="10">
    <location>
        <begin position="26"/>
        <end position="79"/>
    </location>
</feature>
<evidence type="ECO:0000256" key="7">
    <source>
        <dbReference type="SAM" id="Coils"/>
    </source>
</evidence>
<dbReference type="InterPro" id="IPR036638">
    <property type="entry name" value="HLH_DNA-bd_sf"/>
</dbReference>
<evidence type="ECO:0000259" key="10">
    <source>
        <dbReference type="PROSITE" id="PS50888"/>
    </source>
</evidence>
<evidence type="ECO:0000256" key="2">
    <source>
        <dbReference type="ARBA" id="ARBA00023015"/>
    </source>
</evidence>
<evidence type="ECO:0000256" key="8">
    <source>
        <dbReference type="SAM" id="MobiDB-lite"/>
    </source>
</evidence>
<protein>
    <submittedName>
        <fullName evidence="11">Uncharacterized protein</fullName>
    </submittedName>
</protein>
<feature type="compositionally biased region" description="Polar residues" evidence="8">
    <location>
        <begin position="561"/>
        <end position="582"/>
    </location>
</feature>
<dbReference type="Pfam" id="PF08447">
    <property type="entry name" value="PAS_3"/>
    <property type="match status" value="1"/>
</dbReference>
<dbReference type="InterPro" id="IPR001067">
    <property type="entry name" value="Nuc_translocat"/>
</dbReference>
<feature type="domain" description="PAS" evidence="9">
    <location>
        <begin position="101"/>
        <end position="171"/>
    </location>
</feature>
<dbReference type="PROSITE" id="PS50888">
    <property type="entry name" value="BHLH"/>
    <property type="match status" value="1"/>
</dbReference>
<name>A0ABN8R4L0_9CNID</name>
<proteinExistence type="predicted"/>
<feature type="region of interest" description="Disordered" evidence="8">
    <location>
        <begin position="1"/>
        <end position="39"/>
    </location>
</feature>
<keyword evidence="7" id="KW-0175">Coiled coil</keyword>
<dbReference type="CDD" id="cd00130">
    <property type="entry name" value="PAS"/>
    <property type="match status" value="2"/>
</dbReference>
<evidence type="ECO:0000259" key="9">
    <source>
        <dbReference type="PROSITE" id="PS50112"/>
    </source>
</evidence>
<evidence type="ECO:0000256" key="4">
    <source>
        <dbReference type="ARBA" id="ARBA00023125"/>
    </source>
</evidence>
<dbReference type="Proteomes" id="UP001159405">
    <property type="component" value="Unassembled WGS sequence"/>
</dbReference>
<dbReference type="SMART" id="SM00353">
    <property type="entry name" value="HLH"/>
    <property type="match status" value="1"/>
</dbReference>
<evidence type="ECO:0000313" key="12">
    <source>
        <dbReference type="Proteomes" id="UP001159405"/>
    </source>
</evidence>
<feature type="domain" description="PAS" evidence="9">
    <location>
        <begin position="266"/>
        <end position="319"/>
    </location>
</feature>
<accession>A0ABN8R4L0</accession>
<evidence type="ECO:0000256" key="3">
    <source>
        <dbReference type="ARBA" id="ARBA00023108"/>
    </source>
</evidence>
<evidence type="ECO:0000256" key="6">
    <source>
        <dbReference type="ARBA" id="ARBA00023242"/>
    </source>
</evidence>
<dbReference type="EMBL" id="CALNXK010000189">
    <property type="protein sequence ID" value="CAH3174279.1"/>
    <property type="molecule type" value="Genomic_DNA"/>
</dbReference>
<keyword evidence="12" id="KW-1185">Reference proteome</keyword>
<sequence length="735" mass="84096">MSKTPTIGRKNVQKSQLNDLESKDTSQTDRRNESERKRRNRFNGYIDELGGFIADRCTTKRSKEKSSILRLTIEYFREQERAAKKALKQPFGNAKPAYITNDELSFAFMESACAFIFAVDLTGKIIYSSDNVFASIGHLPGHIINRSVFEIIQPKDQPIFQGMLSVLRSDSALTMVPIPSTADGVPRISQRLEPFLCQFCRGPLGRGDGFEFFYCFPAMIKNFSEEKNAKPEFPDCIHIMAKPLNRVAFNTTLLRSDGPQREFTAMLNMEAKYDYVDKRVAFVLGYFPLELMGRSLYDFCHFEDLDVLAEYHNMLLLRGKITTCYYRHLTKGQSWIWLQSRYHISYSDWSSKPQAVTSLSWAVPYEEVCEKQKEILARDREKFALIQEGLESADGKSISSNDSSKFSVADAAGVPRENVAKRRRRTDDSSRSVSVSSMEEIPRSDDLKNNNCEDNADLKENEMIEFERFLQTLDLSNASLSGAQQDLHRLLVEKHTRLLNDIHKQTKKLEVLQKQIQTQGEVHELIERLEEAKTTNQKELEIAIAKEILNKFEEIRRVSPGPQTEENRVTTGEQSLASSSSRPLKEIGAVNNPHTYQRSPFILPGEQMTENSVEKNRNCALTEEGESSFPPWQNDVFLQDNWIQKQAEQVQLQQQGTLMQQICNTGFIPQQQPLMMLGHVAQQQQQRMAWQGHGQLHNEVNQLNLSQEQLIQSNNFNSFPQEGGSLNIFNDTFLG</sequence>
<feature type="region of interest" description="Disordered" evidence="8">
    <location>
        <begin position="557"/>
        <end position="582"/>
    </location>
</feature>
<dbReference type="SMART" id="SM00091">
    <property type="entry name" value="PAS"/>
    <property type="match status" value="2"/>
</dbReference>